<protein>
    <submittedName>
        <fullName evidence="2">Uncharacterized protein</fullName>
    </submittedName>
</protein>
<feature type="region of interest" description="Disordered" evidence="1">
    <location>
        <begin position="55"/>
        <end position="96"/>
    </location>
</feature>
<feature type="region of interest" description="Disordered" evidence="1">
    <location>
        <begin position="1"/>
        <end position="20"/>
    </location>
</feature>
<gene>
    <name evidence="2" type="ORF">JVT61DRAFT_12455</name>
</gene>
<keyword evidence="3" id="KW-1185">Reference proteome</keyword>
<organism evidence="2 3">
    <name type="scientific">Boletus reticuloceps</name>
    <dbReference type="NCBI Taxonomy" id="495285"/>
    <lineage>
        <taxon>Eukaryota</taxon>
        <taxon>Fungi</taxon>
        <taxon>Dikarya</taxon>
        <taxon>Basidiomycota</taxon>
        <taxon>Agaricomycotina</taxon>
        <taxon>Agaricomycetes</taxon>
        <taxon>Agaricomycetidae</taxon>
        <taxon>Boletales</taxon>
        <taxon>Boletineae</taxon>
        <taxon>Boletaceae</taxon>
        <taxon>Boletoideae</taxon>
        <taxon>Boletus</taxon>
    </lineage>
</organism>
<feature type="compositionally biased region" description="Basic and acidic residues" evidence="1">
    <location>
        <begin position="68"/>
        <end position="79"/>
    </location>
</feature>
<evidence type="ECO:0000256" key="1">
    <source>
        <dbReference type="SAM" id="MobiDB-lite"/>
    </source>
</evidence>
<comment type="caution">
    <text evidence="2">The sequence shown here is derived from an EMBL/GenBank/DDBJ whole genome shotgun (WGS) entry which is preliminary data.</text>
</comment>
<proteinExistence type="predicted"/>
<evidence type="ECO:0000313" key="3">
    <source>
        <dbReference type="Proteomes" id="UP000683000"/>
    </source>
</evidence>
<evidence type="ECO:0000313" key="2">
    <source>
        <dbReference type="EMBL" id="KAG6370053.1"/>
    </source>
</evidence>
<dbReference type="Proteomes" id="UP000683000">
    <property type="component" value="Unassembled WGS sequence"/>
</dbReference>
<sequence>MSSQLPMGEVPATQVPGTETTRGWVRRPSEKVQAMLGGFATILFTPSRLLTRLAEEHEHSKHASMQQAREKAKRRETLARKRKQAGKAAETDPFMAATLKAPTRGYTSSPVNVDLDPAVCTLALTDKCLTIS</sequence>
<accession>A0A8I3A445</accession>
<dbReference type="OrthoDB" id="10504638at2759"/>
<dbReference type="AlphaFoldDB" id="A0A8I3A445"/>
<reference evidence="2" key="1">
    <citation type="submission" date="2021-03" db="EMBL/GenBank/DDBJ databases">
        <title>Evolutionary innovations through gain and loss of genes in the ectomycorrhizal Boletales.</title>
        <authorList>
            <person name="Wu G."/>
            <person name="Miyauchi S."/>
            <person name="Morin E."/>
            <person name="Yang Z.-L."/>
            <person name="Xu J."/>
            <person name="Martin F.M."/>
        </authorList>
    </citation>
    <scope>NUCLEOTIDE SEQUENCE</scope>
    <source>
        <strain evidence="2">BR01</strain>
    </source>
</reference>
<dbReference type="EMBL" id="JAGFBS010000057">
    <property type="protein sequence ID" value="KAG6370053.1"/>
    <property type="molecule type" value="Genomic_DNA"/>
</dbReference>
<name>A0A8I3A445_9AGAM</name>